<dbReference type="PROSITE" id="PS51257">
    <property type="entry name" value="PROKAR_LIPOPROTEIN"/>
    <property type="match status" value="1"/>
</dbReference>
<dbReference type="EMBL" id="MW392802">
    <property type="protein sequence ID" value="QQO38645.1"/>
    <property type="molecule type" value="Genomic_DNA"/>
</dbReference>
<keyword evidence="2" id="KW-1185">Reference proteome</keyword>
<sequence>MKKLFMIAGLSVALLSGCNESVKSEGNVEITVLTSGSTGTVYGEVYKDEEIKDYHLGDTNSRIKIYLKNGDEIITTNFVLKKKGGKQK</sequence>
<protein>
    <recommendedName>
        <fullName evidence="3">Lipoprotein</fullName>
    </recommendedName>
</protein>
<proteinExistence type="predicted"/>
<dbReference type="Proteomes" id="UP000828328">
    <property type="component" value="Segment"/>
</dbReference>
<evidence type="ECO:0000313" key="2">
    <source>
        <dbReference type="Proteomes" id="UP000828328"/>
    </source>
</evidence>
<organism evidence="1 2">
    <name type="scientific">Bacillus phage BCPST</name>
    <dbReference type="NCBI Taxonomy" id="2801506"/>
    <lineage>
        <taxon>Viruses</taxon>
        <taxon>Duplodnaviria</taxon>
        <taxon>Heunggongvirae</taxon>
        <taxon>Uroviricota</taxon>
        <taxon>Caudoviricetes</taxon>
        <taxon>Sejongvirinae</taxon>
        <taxon>Yihwangvirus</taxon>
        <taxon>Yihwangvirus BCPST</taxon>
    </lineage>
</organism>
<evidence type="ECO:0000313" key="1">
    <source>
        <dbReference type="EMBL" id="QQO38645.1"/>
    </source>
</evidence>
<reference evidence="1" key="1">
    <citation type="submission" date="2020-12" db="EMBL/GenBank/DDBJ databases">
        <authorList>
            <person name="Youbin C."/>
            <person name="Kawngpyo K."/>
        </authorList>
    </citation>
    <scope>NUCLEOTIDE SEQUENCE</scope>
</reference>
<name>A0AAE7P9Q0_9CAUD</name>
<gene>
    <name evidence="1" type="ORF">BCPST_027</name>
</gene>
<evidence type="ECO:0008006" key="3">
    <source>
        <dbReference type="Google" id="ProtNLM"/>
    </source>
</evidence>
<accession>A0AAE7P9Q0</accession>